<reference evidence="4 5" key="1">
    <citation type="submission" date="2021-03" db="EMBL/GenBank/DDBJ databases">
        <title>Genomic Encyclopedia of Type Strains, Phase IV (KMG-IV): sequencing the most valuable type-strain genomes for metagenomic binning, comparative biology and taxonomic classification.</title>
        <authorList>
            <person name="Goeker M."/>
        </authorList>
    </citation>
    <scope>NUCLEOTIDE SEQUENCE [LARGE SCALE GENOMIC DNA]</scope>
    <source>
        <strain evidence="4 5">DSM 27563</strain>
    </source>
</reference>
<evidence type="ECO:0000313" key="5">
    <source>
        <dbReference type="Proteomes" id="UP001519306"/>
    </source>
</evidence>
<dbReference type="HAMAP" id="MF_00095">
    <property type="entry name" value="SfsA"/>
    <property type="match status" value="1"/>
</dbReference>
<sequence>MKYNNVVEGIFINRENRFICYCFVNGEKVKVYVPNTGRCKELFIEGRKVYLTYHNDENRKTKYTLISIYKDDLLINIDSQAPNAVVEEAILNKSILKDYNFTMVKREVKFDNSRFDFYLEGTYKDNNEFKGFLEVKGVTLEENGHATFPDAPTLRGLKHLKELSLAVEKGYIAFVVFVIQMSPMKDFVPNKSMQIDFSNELKNAINNNVICLCYECDVTKDSLSIKKEIPLGDF</sequence>
<protein>
    <recommendedName>
        <fullName evidence="1">Sugar fermentation stimulation protein homolog</fullName>
    </recommendedName>
</protein>
<feature type="domain" description="Sugar fermentation stimulation protein C-terminal" evidence="2">
    <location>
        <begin position="80"/>
        <end position="221"/>
    </location>
</feature>
<dbReference type="Proteomes" id="UP001519306">
    <property type="component" value="Unassembled WGS sequence"/>
</dbReference>
<gene>
    <name evidence="1" type="primary">sfsA</name>
    <name evidence="4" type="ORF">J2Z71_001259</name>
</gene>
<feature type="domain" description="SfsA N-terminal OB" evidence="3">
    <location>
        <begin position="12"/>
        <end position="77"/>
    </location>
</feature>
<dbReference type="InterPro" id="IPR005224">
    <property type="entry name" value="SfsA"/>
</dbReference>
<dbReference type="CDD" id="cd22359">
    <property type="entry name" value="SfsA-like_bacterial"/>
    <property type="match status" value="1"/>
</dbReference>
<dbReference type="InterPro" id="IPR041465">
    <property type="entry name" value="SfsA_N"/>
</dbReference>
<comment type="caution">
    <text evidence="4">The sequence shown here is derived from an EMBL/GenBank/DDBJ whole genome shotgun (WGS) entry which is preliminary data.</text>
</comment>
<dbReference type="Pfam" id="PF17746">
    <property type="entry name" value="SfsA_N"/>
    <property type="match status" value="1"/>
</dbReference>
<dbReference type="PANTHER" id="PTHR30545:SF2">
    <property type="entry name" value="SUGAR FERMENTATION STIMULATION PROTEIN A"/>
    <property type="match status" value="1"/>
</dbReference>
<comment type="similarity">
    <text evidence="1">Belongs to the SfsA family.</text>
</comment>
<keyword evidence="5" id="KW-1185">Reference proteome</keyword>
<dbReference type="EMBL" id="JAGGLJ010000011">
    <property type="protein sequence ID" value="MBP2025715.1"/>
    <property type="molecule type" value="Genomic_DNA"/>
</dbReference>
<evidence type="ECO:0000313" key="4">
    <source>
        <dbReference type="EMBL" id="MBP2025715.1"/>
    </source>
</evidence>
<proteinExistence type="inferred from homology"/>
<accession>A0ABS4KD74</accession>
<evidence type="ECO:0000259" key="2">
    <source>
        <dbReference type="Pfam" id="PF03749"/>
    </source>
</evidence>
<dbReference type="RefSeq" id="WP_210061096.1">
    <property type="nucleotide sequence ID" value="NZ_JAGGLJ010000011.1"/>
</dbReference>
<evidence type="ECO:0000256" key="1">
    <source>
        <dbReference type="HAMAP-Rule" id="MF_00095"/>
    </source>
</evidence>
<organism evidence="4 5">
    <name type="scientific">Peptoniphilus stercorisuis</name>
    <dbReference type="NCBI Taxonomy" id="1436965"/>
    <lineage>
        <taxon>Bacteria</taxon>
        <taxon>Bacillati</taxon>
        <taxon>Bacillota</taxon>
        <taxon>Tissierellia</taxon>
        <taxon>Tissierellales</taxon>
        <taxon>Peptoniphilaceae</taxon>
        <taxon>Peptoniphilus</taxon>
    </lineage>
</organism>
<name>A0ABS4KD74_9FIRM</name>
<dbReference type="Gene3D" id="2.40.50.580">
    <property type="match status" value="1"/>
</dbReference>
<dbReference type="PANTHER" id="PTHR30545">
    <property type="entry name" value="SUGAR FERMENTATION STIMULATION PROTEIN A"/>
    <property type="match status" value="1"/>
</dbReference>
<evidence type="ECO:0000259" key="3">
    <source>
        <dbReference type="Pfam" id="PF17746"/>
    </source>
</evidence>
<dbReference type="Pfam" id="PF03749">
    <property type="entry name" value="SfsA"/>
    <property type="match status" value="1"/>
</dbReference>
<dbReference type="NCBIfam" id="TIGR00230">
    <property type="entry name" value="sfsA"/>
    <property type="match status" value="1"/>
</dbReference>
<dbReference type="Gene3D" id="3.40.1350.60">
    <property type="match status" value="1"/>
</dbReference>
<dbReference type="InterPro" id="IPR040452">
    <property type="entry name" value="SfsA_C"/>
</dbReference>